<dbReference type="InterPro" id="IPR036866">
    <property type="entry name" value="RibonucZ/Hydroxyglut_hydro"/>
</dbReference>
<evidence type="ECO:0000256" key="1">
    <source>
        <dbReference type="ARBA" id="ARBA00022801"/>
    </source>
</evidence>
<accession>A0A545VPT7</accession>
<dbReference type="EMBL" id="SPUK01000017">
    <property type="protein sequence ID" value="TQV91783.1"/>
    <property type="molecule type" value="Genomic_DNA"/>
</dbReference>
<dbReference type="Proteomes" id="UP000315783">
    <property type="component" value="Unassembled WGS sequence"/>
</dbReference>
<dbReference type="Gene3D" id="3.60.15.10">
    <property type="entry name" value="Ribonuclease Z/Hydroxyacylglutathione hydrolase-like"/>
    <property type="match status" value="1"/>
</dbReference>
<dbReference type="AlphaFoldDB" id="A0A545VPT7"/>
<dbReference type="SUPFAM" id="SSF56281">
    <property type="entry name" value="Metallo-hydrolase/oxidoreductase"/>
    <property type="match status" value="1"/>
</dbReference>
<name>A0A545VPT7_9HYPO</name>
<dbReference type="Pfam" id="PF12706">
    <property type="entry name" value="Lactamase_B_2"/>
    <property type="match status" value="1"/>
</dbReference>
<sequence length="265" mass="28114">MASVNVTFIGTATAILEINGVNFITDPFFSPAGSEWDVGVTVLKNTSSPALGLADLPAIDAVLLSHEDHPDNLDELGRQLLDARRVFTTLDGASKLGPRPAVRGMHPWQKASFSIGNVPFELTATPCQHLPGGECIGFVISGPGFGETNGKPNGVYFSGDTVYIEELAAIKDKFNIQAALINLGAASVPVGDPPLKITMDSADAIQLIQSLEADVAIPMHCDGWGHFAENGAQAAKVFDEKGVKEVIRWLKPGKKTEIIRNGSIV</sequence>
<dbReference type="OrthoDB" id="332863at2759"/>
<evidence type="ECO:0000259" key="2">
    <source>
        <dbReference type="Pfam" id="PF12706"/>
    </source>
</evidence>
<feature type="domain" description="Metallo-beta-lactamase" evidence="2">
    <location>
        <begin position="22"/>
        <end position="220"/>
    </location>
</feature>
<keyword evidence="4" id="KW-1185">Reference proteome</keyword>
<protein>
    <submittedName>
        <fullName evidence="3">Zn-dependent hydrolases of the beta-lactamase protein</fullName>
    </submittedName>
</protein>
<proteinExistence type="predicted"/>
<dbReference type="GO" id="GO:0016787">
    <property type="term" value="F:hydrolase activity"/>
    <property type="evidence" value="ECO:0007669"/>
    <property type="project" value="UniProtKB-KW"/>
</dbReference>
<evidence type="ECO:0000313" key="3">
    <source>
        <dbReference type="EMBL" id="TQV91783.1"/>
    </source>
</evidence>
<dbReference type="PANTHER" id="PTHR43546">
    <property type="entry name" value="UPF0173 METAL-DEPENDENT HYDROLASE MJ1163-RELATED"/>
    <property type="match status" value="1"/>
</dbReference>
<dbReference type="InterPro" id="IPR001279">
    <property type="entry name" value="Metallo-B-lactamas"/>
</dbReference>
<dbReference type="PANTHER" id="PTHR43546:SF9">
    <property type="entry name" value="L-ASCORBATE-6-PHOSPHATE LACTONASE ULAG-RELATED"/>
    <property type="match status" value="1"/>
</dbReference>
<dbReference type="InterPro" id="IPR050114">
    <property type="entry name" value="UPF0173_UPF0282_UlaG_hydrolase"/>
</dbReference>
<comment type="caution">
    <text evidence="3">The sequence shown here is derived from an EMBL/GenBank/DDBJ whole genome shotgun (WGS) entry which is preliminary data.</text>
</comment>
<organism evidence="3 4">
    <name type="scientific">Cordyceps javanica</name>
    <dbReference type="NCBI Taxonomy" id="43265"/>
    <lineage>
        <taxon>Eukaryota</taxon>
        <taxon>Fungi</taxon>
        <taxon>Dikarya</taxon>
        <taxon>Ascomycota</taxon>
        <taxon>Pezizomycotina</taxon>
        <taxon>Sordariomycetes</taxon>
        <taxon>Hypocreomycetidae</taxon>
        <taxon>Hypocreales</taxon>
        <taxon>Cordycipitaceae</taxon>
        <taxon>Cordyceps</taxon>
    </lineage>
</organism>
<dbReference type="STRING" id="43265.A0A545VPT7"/>
<keyword evidence="1 3" id="KW-0378">Hydrolase</keyword>
<evidence type="ECO:0000313" key="4">
    <source>
        <dbReference type="Proteomes" id="UP000315783"/>
    </source>
</evidence>
<reference evidence="3 4" key="1">
    <citation type="journal article" date="2019" name="Appl. Microbiol. Biotechnol.">
        <title>Genome sequence of Isaria javanica and comparative genome analysis insights into family S53 peptidase evolution in fungal entomopathogens.</title>
        <authorList>
            <person name="Lin R."/>
            <person name="Zhang X."/>
            <person name="Xin B."/>
            <person name="Zou M."/>
            <person name="Gao Y."/>
            <person name="Qin F."/>
            <person name="Hu Q."/>
            <person name="Xie B."/>
            <person name="Cheng X."/>
        </authorList>
    </citation>
    <scope>NUCLEOTIDE SEQUENCE [LARGE SCALE GENOMIC DNA]</scope>
    <source>
        <strain evidence="3 4">IJ1G</strain>
    </source>
</reference>
<gene>
    <name evidence="3" type="ORF">IF1G_09368</name>
</gene>